<accession>A0ABV1H537</accession>
<evidence type="ECO:0000256" key="1">
    <source>
        <dbReference type="SAM" id="Phobius"/>
    </source>
</evidence>
<dbReference type="InterPro" id="IPR037522">
    <property type="entry name" value="HD_GYP_dom"/>
</dbReference>
<feature type="transmembrane region" description="Helical" evidence="1">
    <location>
        <begin position="36"/>
        <end position="58"/>
    </location>
</feature>
<evidence type="ECO:0000313" key="3">
    <source>
        <dbReference type="EMBL" id="MEQ2554573.1"/>
    </source>
</evidence>
<keyword evidence="4" id="KW-1185">Reference proteome</keyword>
<evidence type="ECO:0000313" key="4">
    <source>
        <dbReference type="Proteomes" id="UP001546774"/>
    </source>
</evidence>
<evidence type="ECO:0000259" key="2">
    <source>
        <dbReference type="PROSITE" id="PS51832"/>
    </source>
</evidence>
<dbReference type="Gene3D" id="1.10.3210.10">
    <property type="entry name" value="Hypothetical protein af1432"/>
    <property type="match status" value="1"/>
</dbReference>
<keyword evidence="1" id="KW-0812">Transmembrane</keyword>
<protein>
    <submittedName>
        <fullName evidence="3">HD domain-containing phosphohydrolase</fullName>
    </submittedName>
</protein>
<feature type="transmembrane region" description="Helical" evidence="1">
    <location>
        <begin position="70"/>
        <end position="92"/>
    </location>
</feature>
<name>A0ABV1H537_9FIRM</name>
<dbReference type="Pfam" id="PF13487">
    <property type="entry name" value="HD_5"/>
    <property type="match status" value="1"/>
</dbReference>
<keyword evidence="1" id="KW-1133">Transmembrane helix</keyword>
<comment type="caution">
    <text evidence="3">The sequence shown here is derived from an EMBL/GenBank/DDBJ whole genome shotgun (WGS) entry which is preliminary data.</text>
</comment>
<feature type="transmembrane region" description="Helical" evidence="1">
    <location>
        <begin position="104"/>
        <end position="124"/>
    </location>
</feature>
<feature type="transmembrane region" description="Helical" evidence="1">
    <location>
        <begin position="6"/>
        <end position="24"/>
    </location>
</feature>
<proteinExistence type="predicted"/>
<gene>
    <name evidence="3" type="ORF">WMO37_05995</name>
</gene>
<feature type="transmembrane region" description="Helical" evidence="1">
    <location>
        <begin position="172"/>
        <end position="189"/>
    </location>
</feature>
<dbReference type="Proteomes" id="UP001546774">
    <property type="component" value="Unassembled WGS sequence"/>
</dbReference>
<dbReference type="CDD" id="cd00077">
    <property type="entry name" value="HDc"/>
    <property type="match status" value="1"/>
</dbReference>
<dbReference type="PROSITE" id="PS51832">
    <property type="entry name" value="HD_GYP"/>
    <property type="match status" value="1"/>
</dbReference>
<feature type="transmembrane region" description="Helical" evidence="1">
    <location>
        <begin position="136"/>
        <end position="160"/>
    </location>
</feature>
<dbReference type="InterPro" id="IPR003607">
    <property type="entry name" value="HD/PDEase_dom"/>
</dbReference>
<dbReference type="SMART" id="SM00471">
    <property type="entry name" value="HDc"/>
    <property type="match status" value="1"/>
</dbReference>
<feature type="domain" description="HD-GYP" evidence="2">
    <location>
        <begin position="221"/>
        <end position="429"/>
    </location>
</feature>
<dbReference type="SUPFAM" id="SSF109604">
    <property type="entry name" value="HD-domain/PDEase-like"/>
    <property type="match status" value="1"/>
</dbReference>
<dbReference type="PANTHER" id="PTHR45228">
    <property type="entry name" value="CYCLIC DI-GMP PHOSPHODIESTERASE TM_0186-RELATED"/>
    <property type="match status" value="1"/>
</dbReference>
<dbReference type="EMBL" id="JBBMFS010000004">
    <property type="protein sequence ID" value="MEQ2554573.1"/>
    <property type="molecule type" value="Genomic_DNA"/>
</dbReference>
<keyword evidence="1" id="KW-0472">Membrane</keyword>
<sequence>MQYFKLQIGCMLIVLYVAFIYIREKYEYKVKQKEPVFELLLITGILSIVFDGATAYTVNYLDKVPGLVNAVLHACFLCGLDTLSFVIFLYMYDITRGVPKSRKIKTLIILPLAICIAVVILFMPQLEYRSGRITNYSMGISAYTCFIMVAVYMLGTVILLVKGWRNMGHHKLITLTTCIAAANVVTIYQMIYPESLISCLVPTFVIIGSYLNVENPLFTKLQAHNREMVMGFATLVENRDGSTGGHIRRTTTYVKLLAEELQKRGMYKEQLTQDYIENLTIAAPMHDVGKIAIPDAILQKPGRLTDEEFAIMRTHTEKGGEIIKETFGHIGDGEYEKMAYEVARYHHEKWNGKGYPQGMAGEDIPLCARIMSVADVFDAVSAKRCYRDAMPLEQCFEIIEKGSGQDFDPDIAEVFLDMRERIGQVVGAI</sequence>
<dbReference type="PANTHER" id="PTHR45228:SF5">
    <property type="entry name" value="CYCLIC DI-GMP PHOSPHODIESTERASE VC_1348-RELATED"/>
    <property type="match status" value="1"/>
</dbReference>
<dbReference type="InterPro" id="IPR052020">
    <property type="entry name" value="Cyclic_di-GMP/3'3'-cGAMP_PDE"/>
</dbReference>
<reference evidence="3" key="1">
    <citation type="submission" date="2024-03" db="EMBL/GenBank/DDBJ databases">
        <title>Human intestinal bacterial collection.</title>
        <authorList>
            <person name="Pauvert C."/>
            <person name="Hitch T.C.A."/>
            <person name="Clavel T."/>
        </authorList>
    </citation>
    <scope>NUCLEOTIDE SEQUENCE [LARGE SCALE GENOMIC DNA]</scope>
    <source>
        <strain evidence="3">CLA-AA-H89B</strain>
    </source>
</reference>
<organism evidence="3 4">
    <name type="scientific">Lachnospira intestinalis</name>
    <dbReference type="NCBI Taxonomy" id="3133158"/>
    <lineage>
        <taxon>Bacteria</taxon>
        <taxon>Bacillati</taxon>
        <taxon>Bacillota</taxon>
        <taxon>Clostridia</taxon>
        <taxon>Lachnospirales</taxon>
        <taxon>Lachnospiraceae</taxon>
        <taxon>Lachnospira</taxon>
    </lineage>
</organism>